<name>A0A8H7RIA0_9FUNG</name>
<reference evidence="2 3" key="1">
    <citation type="submission" date="2020-12" db="EMBL/GenBank/DDBJ databases">
        <title>Metabolic potential, ecology and presence of endohyphal bacteria is reflected in genomic diversity of Mucoromycotina.</title>
        <authorList>
            <person name="Muszewska A."/>
            <person name="Okrasinska A."/>
            <person name="Steczkiewicz K."/>
            <person name="Drgas O."/>
            <person name="Orlowska M."/>
            <person name="Perlinska-Lenart U."/>
            <person name="Aleksandrzak-Piekarczyk T."/>
            <person name="Szatraj K."/>
            <person name="Zielenkiewicz U."/>
            <person name="Pilsyk S."/>
            <person name="Malc E."/>
            <person name="Mieczkowski P."/>
            <person name="Kruszewska J.S."/>
            <person name="Biernat P."/>
            <person name="Pawlowska J."/>
        </authorList>
    </citation>
    <scope>NUCLEOTIDE SEQUENCE [LARGE SCALE GENOMIC DNA]</scope>
    <source>
        <strain evidence="2 3">CBS 142.35</strain>
    </source>
</reference>
<dbReference type="OrthoDB" id="2295330at2759"/>
<gene>
    <name evidence="2" type="ORF">INT45_002783</name>
</gene>
<proteinExistence type="predicted"/>
<evidence type="ECO:0000313" key="2">
    <source>
        <dbReference type="EMBL" id="KAG2211489.1"/>
    </source>
</evidence>
<evidence type="ECO:0000256" key="1">
    <source>
        <dbReference type="SAM" id="MobiDB-lite"/>
    </source>
</evidence>
<organism evidence="2 3">
    <name type="scientific">Circinella minor</name>
    <dbReference type="NCBI Taxonomy" id="1195481"/>
    <lineage>
        <taxon>Eukaryota</taxon>
        <taxon>Fungi</taxon>
        <taxon>Fungi incertae sedis</taxon>
        <taxon>Mucoromycota</taxon>
        <taxon>Mucoromycotina</taxon>
        <taxon>Mucoromycetes</taxon>
        <taxon>Mucorales</taxon>
        <taxon>Lichtheimiaceae</taxon>
        <taxon>Circinella</taxon>
    </lineage>
</organism>
<keyword evidence="3" id="KW-1185">Reference proteome</keyword>
<protein>
    <submittedName>
        <fullName evidence="2">Uncharacterized protein</fullName>
    </submittedName>
</protein>
<dbReference type="AlphaFoldDB" id="A0A8H7RIA0"/>
<comment type="caution">
    <text evidence="2">The sequence shown here is derived from an EMBL/GenBank/DDBJ whole genome shotgun (WGS) entry which is preliminary data.</text>
</comment>
<dbReference type="Proteomes" id="UP000646827">
    <property type="component" value="Unassembled WGS sequence"/>
</dbReference>
<feature type="region of interest" description="Disordered" evidence="1">
    <location>
        <begin position="25"/>
        <end position="47"/>
    </location>
</feature>
<evidence type="ECO:0000313" key="3">
    <source>
        <dbReference type="Proteomes" id="UP000646827"/>
    </source>
</evidence>
<dbReference type="EMBL" id="JAEPRB010000812">
    <property type="protein sequence ID" value="KAG2211489.1"/>
    <property type="molecule type" value="Genomic_DNA"/>
</dbReference>
<sequence length="239" mass="27906">MYVSLGEQPDSLQQDIDKELLDSYNHNQEDNSPAGFPQPMMTDWDDYDVDMGGDMYDYEDDDNQVYDNNDDQNMDYTHPGTDVEDFDSEETYNTINPNVSNTVEPAIADEEYVDAWENEPTLCTNEPIMYTEYAPVPLDNHEYKSFQIYCWIQENNISRGAYEELVKLLNKWIKDDDVHKYTFDITWYNKSNLGKLFDVQEVKYRMCPKGCRLFPNGSSNPCKCEAPRFKSNGQPIKTM</sequence>
<accession>A0A8H7RIA0</accession>